<dbReference type="EMBL" id="CP071868">
    <property type="protein sequence ID" value="QTE27864.1"/>
    <property type="molecule type" value="Genomic_DNA"/>
</dbReference>
<evidence type="ECO:0000313" key="3">
    <source>
        <dbReference type="EMBL" id="QTE27864.1"/>
    </source>
</evidence>
<dbReference type="KEGG" id="psic:J4E96_10575"/>
<dbReference type="PANTHER" id="PTHR28208:SF3">
    <property type="entry name" value="PHOSPHATIDATE PHOSPHATASE APP1"/>
    <property type="match status" value="1"/>
</dbReference>
<gene>
    <name evidence="3" type="ORF">J4E96_10575</name>
</gene>
<name>A0A8A4Z7S4_9MICO</name>
<dbReference type="PANTHER" id="PTHR28208">
    <property type="entry name" value="PHOSPHATIDATE PHOSPHATASE APP1"/>
    <property type="match status" value="1"/>
</dbReference>
<evidence type="ECO:0000313" key="4">
    <source>
        <dbReference type="Proteomes" id="UP000663937"/>
    </source>
</evidence>
<dbReference type="AlphaFoldDB" id="A0A8A4Z7S4"/>
<dbReference type="RefSeq" id="WP_227422082.1">
    <property type="nucleotide sequence ID" value="NZ_CP071868.1"/>
</dbReference>
<reference evidence="3" key="1">
    <citation type="submission" date="2021-03" db="EMBL/GenBank/DDBJ databases">
        <title>Pengzhenrongella sicca gen. nov., sp. nov., a new member of suborder Micrococcineae isolated from High-Arctic tundra soil.</title>
        <authorList>
            <person name="Peng F."/>
        </authorList>
    </citation>
    <scope>NUCLEOTIDE SEQUENCE</scope>
    <source>
        <strain evidence="3">LRZ-2</strain>
    </source>
</reference>
<dbReference type="InterPro" id="IPR052935">
    <property type="entry name" value="Mg2+_PAP"/>
</dbReference>
<dbReference type="Pfam" id="PF09949">
    <property type="entry name" value="APP1_cat"/>
    <property type="match status" value="1"/>
</dbReference>
<evidence type="ECO:0000259" key="2">
    <source>
        <dbReference type="Pfam" id="PF09949"/>
    </source>
</evidence>
<dbReference type="GO" id="GO:0008195">
    <property type="term" value="F:phosphatidate phosphatase activity"/>
    <property type="evidence" value="ECO:0007669"/>
    <property type="project" value="InterPro"/>
</dbReference>
<accession>A0A8A4Z7S4</accession>
<dbReference type="Proteomes" id="UP000663937">
    <property type="component" value="Chromosome"/>
</dbReference>
<evidence type="ECO:0000256" key="1">
    <source>
        <dbReference type="SAM" id="MobiDB-lite"/>
    </source>
</evidence>
<sequence>MPHPTSSDDDRLHRSARFEDVVNRRVAHWLWARGWRTRIEPFTGYGAPGWVRVLARVVLSPPPPPGAAQTPALAPHDEPHRSVRGWRSLATAQVKGAIVEVRAGASVHRVTSDRGGYVDAVVASDLAPGWHDIQLTVATGSVTARVFVVDPQVRAGLVSDIDDTVMVTWAPRLLLAIWNTLVLHEHARRPVPGMSRLYQQLLREDPRVPVLYLSTGAWNAAPALQRFLRRTGYPAGPMLLTDWGPTNTGWFRRGADHKRASLRRLVAEFPDIRWLLVGDDGQRDPEIYAELAAERPDLVRAVAIRRLSGAEQTLARGAPVPSPDASDARSRVTAAGVPFASGPDGEHLGRELRAAGVDLSSPDPTD</sequence>
<dbReference type="InterPro" id="IPR019236">
    <property type="entry name" value="APP1_cat"/>
</dbReference>
<feature type="domain" description="Phosphatidate phosphatase APP1 catalytic" evidence="2">
    <location>
        <begin position="156"/>
        <end position="306"/>
    </location>
</feature>
<feature type="compositionally biased region" description="Basic and acidic residues" evidence="1">
    <location>
        <begin position="344"/>
        <end position="353"/>
    </location>
</feature>
<proteinExistence type="predicted"/>
<protein>
    <submittedName>
        <fullName evidence="3">DUF2183 domain-containing protein</fullName>
    </submittedName>
</protein>
<organism evidence="3 4">
    <name type="scientific">Pengzhenrongella sicca</name>
    <dbReference type="NCBI Taxonomy" id="2819238"/>
    <lineage>
        <taxon>Bacteria</taxon>
        <taxon>Bacillati</taxon>
        <taxon>Actinomycetota</taxon>
        <taxon>Actinomycetes</taxon>
        <taxon>Micrococcales</taxon>
        <taxon>Pengzhenrongella</taxon>
    </lineage>
</organism>
<feature type="region of interest" description="Disordered" evidence="1">
    <location>
        <begin position="314"/>
        <end position="366"/>
    </location>
</feature>
<keyword evidence="4" id="KW-1185">Reference proteome</keyword>